<reference evidence="10" key="1">
    <citation type="submission" date="2024-05" db="EMBL/GenBank/DDBJ databases">
        <title>Alkalihalobacillus sp. strain MEB203 novel alkaliphilic bacterium from Lonar Lake, India.</title>
        <authorList>
            <person name="Joshi A."/>
            <person name="Thite S."/>
            <person name="Mengade P."/>
        </authorList>
    </citation>
    <scope>NUCLEOTIDE SEQUENCE</scope>
    <source>
        <strain evidence="10">MEB 203</strain>
    </source>
</reference>
<keyword evidence="7" id="KW-0624">Polysaccharide degradation</keyword>
<dbReference type="PANTHER" id="PTHR38050:SF2">
    <property type="entry name" value="FERULOYL ESTERASE C-RELATED"/>
    <property type="match status" value="1"/>
</dbReference>
<name>A0ABT5VLF6_9BACI</name>
<dbReference type="InterPro" id="IPR029058">
    <property type="entry name" value="AB_hydrolase_fold"/>
</dbReference>
<evidence type="ECO:0000256" key="6">
    <source>
        <dbReference type="ARBA" id="ARBA00023277"/>
    </source>
</evidence>
<keyword evidence="3" id="KW-0858">Xylan degradation</keyword>
<dbReference type="SUPFAM" id="SSF53474">
    <property type="entry name" value="alpha/beta-Hydrolases"/>
    <property type="match status" value="1"/>
</dbReference>
<dbReference type="Proteomes" id="UP001148125">
    <property type="component" value="Unassembled WGS sequence"/>
</dbReference>
<evidence type="ECO:0000256" key="4">
    <source>
        <dbReference type="ARBA" id="ARBA00022729"/>
    </source>
</evidence>
<feature type="signal peptide" evidence="8">
    <location>
        <begin position="1"/>
        <end position="17"/>
    </location>
</feature>
<evidence type="ECO:0000313" key="11">
    <source>
        <dbReference type="Proteomes" id="UP001148125"/>
    </source>
</evidence>
<dbReference type="Gene3D" id="3.40.50.1820">
    <property type="entry name" value="alpha/beta hydrolase"/>
    <property type="match status" value="1"/>
</dbReference>
<protein>
    <recommendedName>
        <fullName evidence="9">Phospholipase/carboxylesterase/thioesterase domain-containing protein</fullName>
    </recommendedName>
</protein>
<dbReference type="RefSeq" id="WP_275120865.1">
    <property type="nucleotide sequence ID" value="NZ_JAOTPO010000030.1"/>
</dbReference>
<sequence>MLLFILMVMSLATSVTAQQQQIGPPDHSGSFDFDGYTRTFDYYIPSSYNEKKSVPLMISFHGRGSNAEGQRFLSGFEAVAEKEGFIVAFPNSTALGHETLLGHRFQWNDGRIDTPQFNAGVDDVAFTDALIDYFEGKYNIDPSRIYASGMSNGSIFANRLAVELSDRIAGIGAVTGPLAFPIAQQTPKGPVTVVLFMGVEDPIVPYDGVQNYLLSTDATIDYWVKANNTVKKPRVTYLPQTEPGDPTKIRREVYSGGKHGTQVILYKMEGTGHTWPSGPQYAEIKDIGLVSHHINGSQVIWDELKTHRLPGAKAQGKQK</sequence>
<evidence type="ECO:0000256" key="7">
    <source>
        <dbReference type="ARBA" id="ARBA00023326"/>
    </source>
</evidence>
<comment type="subcellular location">
    <subcellularLocation>
        <location evidence="1">Secreted</location>
    </subcellularLocation>
</comment>
<dbReference type="InterPro" id="IPR043595">
    <property type="entry name" value="FaeB/C/D"/>
</dbReference>
<evidence type="ECO:0000259" key="9">
    <source>
        <dbReference type="Pfam" id="PF02230"/>
    </source>
</evidence>
<evidence type="ECO:0000313" key="10">
    <source>
        <dbReference type="EMBL" id="MDE5416275.1"/>
    </source>
</evidence>
<keyword evidence="6" id="KW-0119">Carbohydrate metabolism</keyword>
<feature type="chain" id="PRO_5046193399" description="Phospholipase/carboxylesterase/thioesterase domain-containing protein" evidence="8">
    <location>
        <begin position="18"/>
        <end position="319"/>
    </location>
</feature>
<feature type="domain" description="Phospholipase/carboxylesterase/thioesterase" evidence="9">
    <location>
        <begin position="50"/>
        <end position="207"/>
    </location>
</feature>
<keyword evidence="5" id="KW-0378">Hydrolase</keyword>
<proteinExistence type="predicted"/>
<dbReference type="InterPro" id="IPR003140">
    <property type="entry name" value="PLipase/COase/thioEstase"/>
</dbReference>
<evidence type="ECO:0000256" key="1">
    <source>
        <dbReference type="ARBA" id="ARBA00004613"/>
    </source>
</evidence>
<organism evidence="10 11">
    <name type="scientific">Alkalihalobacterium chitinilyticum</name>
    <dbReference type="NCBI Taxonomy" id="2980103"/>
    <lineage>
        <taxon>Bacteria</taxon>
        <taxon>Bacillati</taxon>
        <taxon>Bacillota</taxon>
        <taxon>Bacilli</taxon>
        <taxon>Bacillales</taxon>
        <taxon>Bacillaceae</taxon>
        <taxon>Alkalihalobacterium</taxon>
    </lineage>
</organism>
<comment type="caution">
    <text evidence="10">The sequence shown here is derived from an EMBL/GenBank/DDBJ whole genome shotgun (WGS) entry which is preliminary data.</text>
</comment>
<keyword evidence="11" id="KW-1185">Reference proteome</keyword>
<dbReference type="PANTHER" id="PTHR38050">
    <property type="match status" value="1"/>
</dbReference>
<dbReference type="Pfam" id="PF02230">
    <property type="entry name" value="Abhydrolase_2"/>
    <property type="match status" value="1"/>
</dbReference>
<evidence type="ECO:0000256" key="5">
    <source>
        <dbReference type="ARBA" id="ARBA00022801"/>
    </source>
</evidence>
<keyword evidence="2" id="KW-0964">Secreted</keyword>
<dbReference type="EMBL" id="JAOTPO010000030">
    <property type="protein sequence ID" value="MDE5416275.1"/>
    <property type="molecule type" value="Genomic_DNA"/>
</dbReference>
<evidence type="ECO:0000256" key="3">
    <source>
        <dbReference type="ARBA" id="ARBA00022651"/>
    </source>
</evidence>
<evidence type="ECO:0000256" key="8">
    <source>
        <dbReference type="SAM" id="SignalP"/>
    </source>
</evidence>
<gene>
    <name evidence="10" type="ORF">N7Z68_23520</name>
</gene>
<evidence type="ECO:0000256" key="2">
    <source>
        <dbReference type="ARBA" id="ARBA00022525"/>
    </source>
</evidence>
<accession>A0ABT5VLF6</accession>
<keyword evidence="4 8" id="KW-0732">Signal</keyword>